<dbReference type="Gene3D" id="2.60.120.620">
    <property type="entry name" value="q2cbj1_9rhob like domain"/>
    <property type="match status" value="1"/>
</dbReference>
<organism evidence="2 3">
    <name type="scientific">Pomacea canaliculata</name>
    <name type="common">Golden apple snail</name>
    <dbReference type="NCBI Taxonomy" id="400727"/>
    <lineage>
        <taxon>Eukaryota</taxon>
        <taxon>Metazoa</taxon>
        <taxon>Spiralia</taxon>
        <taxon>Lophotrochozoa</taxon>
        <taxon>Mollusca</taxon>
        <taxon>Gastropoda</taxon>
        <taxon>Caenogastropoda</taxon>
        <taxon>Architaenioglossa</taxon>
        <taxon>Ampullarioidea</taxon>
        <taxon>Ampullariidae</taxon>
        <taxon>Pomacea</taxon>
    </lineage>
</organism>
<evidence type="ECO:0000313" key="2">
    <source>
        <dbReference type="EMBL" id="PVD22518.1"/>
    </source>
</evidence>
<dbReference type="EMBL" id="PZQS01000011">
    <property type="protein sequence ID" value="PVD22518.1"/>
    <property type="molecule type" value="Genomic_DNA"/>
</dbReference>
<comment type="caution">
    <text evidence="2">The sequence shown here is derived from an EMBL/GenBank/DDBJ whole genome shotgun (WGS) entry which is preliminary data.</text>
</comment>
<dbReference type="PANTHER" id="PTHR20883">
    <property type="entry name" value="PHYTANOYL-COA DIOXYGENASE DOMAIN CONTAINING 1"/>
    <property type="match status" value="1"/>
</dbReference>
<dbReference type="PANTHER" id="PTHR20883:SF51">
    <property type="entry name" value="PHYTANOYL-COA HYDROXYLASE"/>
    <property type="match status" value="1"/>
</dbReference>
<dbReference type="STRING" id="400727.A0A2T7NMX7"/>
<proteinExistence type="predicted"/>
<protein>
    <submittedName>
        <fullName evidence="2">Uncharacterized protein</fullName>
    </submittedName>
</protein>
<dbReference type="Proteomes" id="UP000245119">
    <property type="component" value="Linkage Group LG11"/>
</dbReference>
<reference evidence="2 3" key="1">
    <citation type="submission" date="2018-04" db="EMBL/GenBank/DDBJ databases">
        <title>The genome of golden apple snail Pomacea canaliculata provides insight into stress tolerance and invasive adaptation.</title>
        <authorList>
            <person name="Liu C."/>
            <person name="Liu B."/>
            <person name="Ren Y."/>
            <person name="Zhang Y."/>
            <person name="Wang H."/>
            <person name="Li S."/>
            <person name="Jiang F."/>
            <person name="Yin L."/>
            <person name="Zhang G."/>
            <person name="Qian W."/>
            <person name="Fan W."/>
        </authorList>
    </citation>
    <scope>NUCLEOTIDE SEQUENCE [LARGE SCALE GENOMIC DNA]</scope>
    <source>
        <strain evidence="2">SZHN2017</strain>
        <tissue evidence="2">Muscle</tissue>
    </source>
</reference>
<dbReference type="OrthoDB" id="445007at2759"/>
<name>A0A2T7NMX7_POMCA</name>
<comment type="cofactor">
    <cofactor evidence="1">
        <name>Fe cation</name>
        <dbReference type="ChEBI" id="CHEBI:24875"/>
    </cofactor>
</comment>
<accession>A0A2T7NMX7</accession>
<dbReference type="InterPro" id="IPR008775">
    <property type="entry name" value="Phytyl_CoA_dOase-like"/>
</dbReference>
<evidence type="ECO:0000313" key="3">
    <source>
        <dbReference type="Proteomes" id="UP000245119"/>
    </source>
</evidence>
<evidence type="ECO:0000256" key="1">
    <source>
        <dbReference type="ARBA" id="ARBA00001962"/>
    </source>
</evidence>
<sequence length="393" mass="44131">METISKRRPQLLVHGPAVSSSSAVRTRDVGYLGRLQCHGRGLGEEPPMEGFGNKPTYPRSQSDTLRGHVTGCGCVHAYVGLSSDSKTASRRPEVIHDIVIMAQPKVFHCDPRNFEVTEEMIESFNTRGYVFVRGFLDKEELEQLRKTVEDTDLFVKPFFALLDDTGGKTERCIWRHPGNDVTGIIARSEKVAGTAEQLLGGEVYHYHSKLMTKAPRVGGRHLWHQDYGYWYQNGCLFPDMLSVLIPIDPCGKINGCLEVLEGSHLMGRLDHSLRSGLQGCDPERIEQVKTRCPHMYVEMDPGDAIFFHCNLLHCSGNNLSDTKRWVLISAYNKASNDPVKKHHHPNYTKLEKVPNSAIRECRNYTDLSGKEFTDPRTSGDTTININFGKSSAL</sequence>
<gene>
    <name evidence="2" type="ORF">C0Q70_18332</name>
</gene>
<dbReference type="AlphaFoldDB" id="A0A2T7NMX7"/>
<keyword evidence="3" id="KW-1185">Reference proteome</keyword>
<dbReference type="Pfam" id="PF05721">
    <property type="entry name" value="PhyH"/>
    <property type="match status" value="1"/>
</dbReference>
<dbReference type="SUPFAM" id="SSF51197">
    <property type="entry name" value="Clavaminate synthase-like"/>
    <property type="match status" value="1"/>
</dbReference>